<reference evidence="2 3" key="1">
    <citation type="submission" date="2018-10" db="EMBL/GenBank/DDBJ databases">
        <title>Comamonadaceae CDC group NO-1 genome sequencing and assembly.</title>
        <authorList>
            <person name="Bernier A.-M."/>
            <person name="Bernard K."/>
        </authorList>
    </citation>
    <scope>NUCLEOTIDE SEQUENCE [LARGE SCALE GENOMIC DNA]</scope>
    <source>
        <strain evidence="2 3">NML161473</strain>
    </source>
</reference>
<protein>
    <submittedName>
        <fullName evidence="2">STAS domain-containing protein</fullName>
    </submittedName>
</protein>
<evidence type="ECO:0000313" key="3">
    <source>
        <dbReference type="Proteomes" id="UP000267035"/>
    </source>
</evidence>
<dbReference type="Proteomes" id="UP000267035">
    <property type="component" value="Unassembled WGS sequence"/>
</dbReference>
<feature type="domain" description="MlaB-like STAS" evidence="1">
    <location>
        <begin position="28"/>
        <end position="112"/>
    </location>
</feature>
<dbReference type="InterPro" id="IPR058548">
    <property type="entry name" value="MlaB-like_STAS"/>
</dbReference>
<dbReference type="Pfam" id="PF13466">
    <property type="entry name" value="STAS_2"/>
    <property type="match status" value="1"/>
</dbReference>
<dbReference type="SUPFAM" id="SSF52091">
    <property type="entry name" value="SpoIIaa-like"/>
    <property type="match status" value="1"/>
</dbReference>
<proteinExistence type="predicted"/>
<sequence length="125" mass="13265">MPPQPRLPFPNKRRPLPPLTLPIAMPVLTLPAKLTRDEVAQWLQDVQTSLVQSAAKGGEAVWIDAAHLTQFDSTALSALLAVQRAAHRHGLAFAGIEGMPTALQALAGVYGVECLLAAAQPAHAH</sequence>
<comment type="caution">
    <text evidence="2">The sequence shown here is derived from an EMBL/GenBank/DDBJ whole genome shotgun (WGS) entry which is preliminary data.</text>
</comment>
<evidence type="ECO:0000259" key="1">
    <source>
        <dbReference type="Pfam" id="PF13466"/>
    </source>
</evidence>
<name>A0A3M6Q7B5_9BURK</name>
<dbReference type="AlphaFoldDB" id="A0A3M6Q7B5"/>
<organism evidence="2 3">
    <name type="scientific">Allofranklinella schreckenbergeri</name>
    <dbReference type="NCBI Taxonomy" id="1076744"/>
    <lineage>
        <taxon>Bacteria</taxon>
        <taxon>Pseudomonadati</taxon>
        <taxon>Pseudomonadota</taxon>
        <taxon>Betaproteobacteria</taxon>
        <taxon>Burkholderiales</taxon>
        <taxon>Comamonadaceae</taxon>
        <taxon>Allofranklinella</taxon>
    </lineage>
</organism>
<keyword evidence="3" id="KW-1185">Reference proteome</keyword>
<evidence type="ECO:0000313" key="2">
    <source>
        <dbReference type="EMBL" id="RMW99062.1"/>
    </source>
</evidence>
<dbReference type="InterPro" id="IPR036513">
    <property type="entry name" value="STAS_dom_sf"/>
</dbReference>
<accession>A0A3M6Q7B5</accession>
<dbReference type="EMBL" id="RDQL01000009">
    <property type="protein sequence ID" value="RMW99062.1"/>
    <property type="molecule type" value="Genomic_DNA"/>
</dbReference>
<gene>
    <name evidence="2" type="ORF">EBQ25_08235</name>
</gene>
<dbReference type="Gene3D" id="3.30.750.24">
    <property type="entry name" value="STAS domain"/>
    <property type="match status" value="1"/>
</dbReference>